<dbReference type="GeneTree" id="ENSGT00940000165960"/>
<protein>
    <submittedName>
        <fullName evidence="2">Si:dkey-19b23.12</fullName>
    </submittedName>
</protein>
<feature type="transmembrane region" description="Helical" evidence="1">
    <location>
        <begin position="55"/>
        <end position="75"/>
    </location>
</feature>
<feature type="transmembrane region" description="Helical" evidence="1">
    <location>
        <begin position="26"/>
        <end position="43"/>
    </location>
</feature>
<keyword evidence="1" id="KW-0472">Membrane</keyword>
<dbReference type="STRING" id="144197.ENSSPAP00000019950"/>
<keyword evidence="1" id="KW-1133">Transmembrane helix</keyword>
<accession>A0A3B5AGN4</accession>
<dbReference type="PANTHER" id="PTHR33444">
    <property type="entry name" value="SI:DKEY-19B23.12-RELATED"/>
    <property type="match status" value="1"/>
</dbReference>
<dbReference type="InterPro" id="IPR040350">
    <property type="entry name" value="TMEM272"/>
</dbReference>
<dbReference type="Ensembl" id="ENSSPAT00000020249.1">
    <property type="protein sequence ID" value="ENSSPAP00000019950.1"/>
    <property type="gene ID" value="ENSSPAG00000015050.1"/>
</dbReference>
<proteinExistence type="predicted"/>
<dbReference type="AlphaFoldDB" id="A0A3B5AGN4"/>
<feature type="transmembrane region" description="Helical" evidence="1">
    <location>
        <begin position="134"/>
        <end position="161"/>
    </location>
</feature>
<reference evidence="2" key="1">
    <citation type="submission" date="2023-09" db="UniProtKB">
        <authorList>
            <consortium name="Ensembl"/>
        </authorList>
    </citation>
    <scope>IDENTIFICATION</scope>
</reference>
<dbReference type="PANTHER" id="PTHR33444:SF2">
    <property type="entry name" value="MARVEL DOMAIN-CONTAINING PROTEIN"/>
    <property type="match status" value="1"/>
</dbReference>
<evidence type="ECO:0000313" key="2">
    <source>
        <dbReference type="Ensembl" id="ENSSPAP00000019950.1"/>
    </source>
</evidence>
<keyword evidence="1" id="KW-0812">Transmembrane</keyword>
<evidence type="ECO:0000256" key="1">
    <source>
        <dbReference type="SAM" id="Phobius"/>
    </source>
</evidence>
<feature type="transmembrane region" description="Helical" evidence="1">
    <location>
        <begin position="95"/>
        <end position="113"/>
    </location>
</feature>
<organism evidence="2">
    <name type="scientific">Stegastes partitus</name>
    <name type="common">bicolor damselfish</name>
    <dbReference type="NCBI Taxonomy" id="144197"/>
    <lineage>
        <taxon>Eukaryota</taxon>
        <taxon>Metazoa</taxon>
        <taxon>Chordata</taxon>
        <taxon>Craniata</taxon>
        <taxon>Vertebrata</taxon>
        <taxon>Euteleostomi</taxon>
        <taxon>Actinopterygii</taxon>
        <taxon>Neopterygii</taxon>
        <taxon>Teleostei</taxon>
        <taxon>Neoteleostei</taxon>
        <taxon>Acanthomorphata</taxon>
        <taxon>Ovalentaria</taxon>
        <taxon>Pomacentridae</taxon>
        <taxon>Stegastes</taxon>
    </lineage>
</organism>
<name>A0A3B5AGN4_9TELE</name>
<sequence>MSNNRFIRRLLNTPQPSAPTLVCTKSLFIILPVVQIAVGAIYLHDCPRKQNIPIYLIVVGVFGLVLAVLSCLPWAQDSNDGTSSPLNQLCKTWNSLVSCFLFSWFIAGNVWIYSIYQPNYNKTITSVPYCDKTLYLFAFWSTTVTYILLAVALLVSCLYVLCGNSNSDNNV</sequence>